<feature type="region of interest" description="Disordered" evidence="1">
    <location>
        <begin position="340"/>
        <end position="389"/>
    </location>
</feature>
<feature type="compositionally biased region" description="Basic and acidic residues" evidence="1">
    <location>
        <begin position="365"/>
        <end position="383"/>
    </location>
</feature>
<organism evidence="2 3">
    <name type="scientific">Mesorhizobium metallidurans STM 2683</name>
    <dbReference type="NCBI Taxonomy" id="1297569"/>
    <lineage>
        <taxon>Bacteria</taxon>
        <taxon>Pseudomonadati</taxon>
        <taxon>Pseudomonadota</taxon>
        <taxon>Alphaproteobacteria</taxon>
        <taxon>Hyphomicrobiales</taxon>
        <taxon>Phyllobacteriaceae</taxon>
        <taxon>Mesorhizobium</taxon>
    </lineage>
</organism>
<evidence type="ECO:0000256" key="1">
    <source>
        <dbReference type="SAM" id="MobiDB-lite"/>
    </source>
</evidence>
<name>M5EVA6_9HYPH</name>
<feature type="compositionally biased region" description="Basic and acidic residues" evidence="1">
    <location>
        <begin position="448"/>
        <end position="463"/>
    </location>
</feature>
<protein>
    <submittedName>
        <fullName evidence="2">Uncharacterized protein</fullName>
    </submittedName>
</protein>
<feature type="compositionally biased region" description="Low complexity" evidence="1">
    <location>
        <begin position="353"/>
        <end position="364"/>
    </location>
</feature>
<evidence type="ECO:0000313" key="3">
    <source>
        <dbReference type="Proteomes" id="UP000012062"/>
    </source>
</evidence>
<dbReference type="Proteomes" id="UP000012062">
    <property type="component" value="Unassembled WGS sequence"/>
</dbReference>
<dbReference type="AlphaFoldDB" id="M5EVA6"/>
<sequence>MPCSIASHIAAPYPQHKTPDIGHLDAVAYRKGFVGFCPPALAPDEHVALAALPVEDLRRQPLHGLCANTRNILAGRPQIAAGQQRQAERQDGGGADNGPRHLEAGPLDPEQHGSAQQKRSHASQPKDHGRVKGFDDQEDDAKQHQGKAGIADRQEIECIEPEQKANRADHARRDRARARELEDETIDADQHQDDGDVRVRDDGEKPDEPTWLERFNRQPFRRQCLLFAGDLDGPAVGQLKQFGGVAGDEVDDMLLQRRAGRQAGRLAHGLFTPFGIAPAQFSQAADQGNGIVRRLGYHRIARRCVLLVLVRLRAIVLAAGKRWQRPAHLDRRCRAKIGAGRHRRQMGGVEDVGPGARRMPAGGRDIADDGNRRGEDAGDHLAHAGDQPAGRVHLQDESLDVSVRGHCQRFLELPGTRRTDGAAYLDAQHNFLPAVRLSGGGRGTNGRGSHESRGKQNRTREFHAQSSISRIWVGFCRNP</sequence>
<keyword evidence="3" id="KW-1185">Reference proteome</keyword>
<comment type="caution">
    <text evidence="2">The sequence shown here is derived from an EMBL/GenBank/DDBJ whole genome shotgun (WGS) entry which is preliminary data.</text>
</comment>
<feature type="compositionally biased region" description="Basic and acidic residues" evidence="1">
    <location>
        <begin position="124"/>
        <end position="143"/>
    </location>
</feature>
<feature type="region of interest" description="Disordered" evidence="1">
    <location>
        <begin position="435"/>
        <end position="463"/>
    </location>
</feature>
<feature type="compositionally biased region" description="Basic and acidic residues" evidence="1">
    <location>
        <begin position="188"/>
        <end position="208"/>
    </location>
</feature>
<dbReference type="EMBL" id="CAUM01000143">
    <property type="protein sequence ID" value="CCV08182.1"/>
    <property type="molecule type" value="Genomic_DNA"/>
</dbReference>
<dbReference type="STRING" id="1297569.MESS2_730078"/>
<gene>
    <name evidence="2" type="ORF">MESS2_730078</name>
</gene>
<feature type="region of interest" description="Disordered" evidence="1">
    <location>
        <begin position="80"/>
        <end position="210"/>
    </location>
</feature>
<accession>M5EVA6</accession>
<reference evidence="2 3" key="1">
    <citation type="submission" date="2013-02" db="EMBL/GenBank/DDBJ databases">
        <authorList>
            <person name="Genoscope - CEA"/>
        </authorList>
    </citation>
    <scope>NUCLEOTIDE SEQUENCE [LARGE SCALE GENOMIC DNA]</scope>
    <source>
        <strain evidence="2 3">STM 2683</strain>
    </source>
</reference>
<feature type="compositionally biased region" description="Basic and acidic residues" evidence="1">
    <location>
        <begin position="150"/>
        <end position="180"/>
    </location>
</feature>
<proteinExistence type="predicted"/>
<evidence type="ECO:0000313" key="2">
    <source>
        <dbReference type="EMBL" id="CCV08182.1"/>
    </source>
</evidence>